<dbReference type="EMBL" id="CP013140">
    <property type="protein sequence ID" value="ALN58082.1"/>
    <property type="molecule type" value="Genomic_DNA"/>
</dbReference>
<accession>A0A0S2DI28</accession>
<dbReference type="STRING" id="69.GLE_2734"/>
<protein>
    <submittedName>
        <fullName evidence="3">NADPH-dependent FMN reductase domain protein</fullName>
    </submittedName>
</protein>
<dbReference type="PATRIC" id="fig|69.6.peg.2692"/>
<reference evidence="3 4" key="1">
    <citation type="submission" date="2015-11" db="EMBL/GenBank/DDBJ databases">
        <title>Genome sequences of Lysobacter enzymogenes strain C3 and Lysobacter antibioticus ATCC 29479.</title>
        <authorList>
            <person name="Kobayashi D.Y."/>
        </authorList>
    </citation>
    <scope>NUCLEOTIDE SEQUENCE [LARGE SCALE GENOMIC DNA]</scope>
    <source>
        <strain evidence="3 4">C3</strain>
    </source>
</reference>
<organism evidence="3 4">
    <name type="scientific">Lysobacter enzymogenes</name>
    <dbReference type="NCBI Taxonomy" id="69"/>
    <lineage>
        <taxon>Bacteria</taxon>
        <taxon>Pseudomonadati</taxon>
        <taxon>Pseudomonadota</taxon>
        <taxon>Gammaproteobacteria</taxon>
        <taxon>Lysobacterales</taxon>
        <taxon>Lysobacteraceae</taxon>
        <taxon>Lysobacter</taxon>
    </lineage>
</organism>
<dbReference type="GO" id="GO:0003955">
    <property type="term" value="F:NAD(P)H dehydrogenase (quinone) activity"/>
    <property type="evidence" value="ECO:0007669"/>
    <property type="project" value="TreeGrafter"/>
</dbReference>
<evidence type="ECO:0000313" key="4">
    <source>
        <dbReference type="Proteomes" id="UP000061569"/>
    </source>
</evidence>
<dbReference type="InterPro" id="IPR051545">
    <property type="entry name" value="NAD(P)H_dehydrogenase_qn"/>
</dbReference>
<sequence length="200" mass="21615">MHVLIVLAHPAADSLTHAVAAQVGEGARAAGHSVELADLAAEGFDPRYGQADHDAYRGRAPLPADVLAEQARIERADAVVLVYPVYWWSMPALLKGWIDRTFANGWAYATQDGRVTGRLQRLRVHLLGLGGADERTYLKHAYDVAMKTQIDHGIFDYCGACVAGSTFRFDTEERDATAHLAAAFELGRGVFVEGAHCAAA</sequence>
<dbReference type="SUPFAM" id="SSF52218">
    <property type="entry name" value="Flavoproteins"/>
    <property type="match status" value="1"/>
</dbReference>
<dbReference type="InterPro" id="IPR003680">
    <property type="entry name" value="Flavodoxin_fold"/>
</dbReference>
<comment type="similarity">
    <text evidence="1">Belongs to the NAD(P)H dehydrogenase (quinone) family.</text>
</comment>
<dbReference type="KEGG" id="lez:GLE_2734"/>
<gene>
    <name evidence="3" type="ORF">GLE_2734</name>
</gene>
<evidence type="ECO:0000313" key="3">
    <source>
        <dbReference type="EMBL" id="ALN58082.1"/>
    </source>
</evidence>
<dbReference type="Proteomes" id="UP000061569">
    <property type="component" value="Chromosome"/>
</dbReference>
<keyword evidence="2" id="KW-0560">Oxidoreductase</keyword>
<name>A0A0S2DI28_LYSEN</name>
<dbReference type="OrthoDB" id="9798454at2"/>
<dbReference type="Pfam" id="PF02525">
    <property type="entry name" value="Flavodoxin_2"/>
    <property type="match status" value="1"/>
</dbReference>
<dbReference type="PANTHER" id="PTHR10204">
    <property type="entry name" value="NAD P H OXIDOREDUCTASE-RELATED"/>
    <property type="match status" value="1"/>
</dbReference>
<proteinExistence type="inferred from homology"/>
<dbReference type="Gene3D" id="3.40.50.360">
    <property type="match status" value="1"/>
</dbReference>
<dbReference type="GO" id="GO:0005829">
    <property type="term" value="C:cytosol"/>
    <property type="evidence" value="ECO:0007669"/>
    <property type="project" value="TreeGrafter"/>
</dbReference>
<evidence type="ECO:0000256" key="1">
    <source>
        <dbReference type="ARBA" id="ARBA00006252"/>
    </source>
</evidence>
<dbReference type="AlphaFoldDB" id="A0A0S2DI28"/>
<dbReference type="PANTHER" id="PTHR10204:SF34">
    <property type="entry name" value="NAD(P)H DEHYDROGENASE [QUINONE] 1 ISOFORM 1"/>
    <property type="match status" value="1"/>
</dbReference>
<evidence type="ECO:0000256" key="2">
    <source>
        <dbReference type="ARBA" id="ARBA00023002"/>
    </source>
</evidence>
<dbReference type="InterPro" id="IPR029039">
    <property type="entry name" value="Flavoprotein-like_sf"/>
</dbReference>